<keyword evidence="11 18" id="KW-0479">Metal-binding</keyword>
<feature type="domain" description="3-dehydroquinate synthase C-terminal" evidence="20">
    <location>
        <begin position="175"/>
        <end position="323"/>
    </location>
</feature>
<evidence type="ECO:0000259" key="20">
    <source>
        <dbReference type="Pfam" id="PF24621"/>
    </source>
</evidence>
<feature type="binding site" evidence="18">
    <location>
        <position position="243"/>
    </location>
    <ligand>
        <name>Zn(2+)</name>
        <dbReference type="ChEBI" id="CHEBI:29105"/>
    </ligand>
</feature>
<comment type="cofactor">
    <cofactor evidence="2 18">
        <name>NAD(+)</name>
        <dbReference type="ChEBI" id="CHEBI:57540"/>
    </cofactor>
</comment>
<dbReference type="PIRSF" id="PIRSF001455">
    <property type="entry name" value="DHQ_synth"/>
    <property type="match status" value="1"/>
</dbReference>
<dbReference type="AlphaFoldDB" id="A0A9X2EEZ6"/>
<dbReference type="InterPro" id="IPR030963">
    <property type="entry name" value="DHQ_synth_fam"/>
</dbReference>
<accession>A0A9X2EEZ6</accession>
<dbReference type="NCBIfam" id="TIGR01357">
    <property type="entry name" value="aroB"/>
    <property type="match status" value="1"/>
</dbReference>
<dbReference type="InterPro" id="IPR056179">
    <property type="entry name" value="DHQS_C"/>
</dbReference>
<dbReference type="GO" id="GO:0009423">
    <property type="term" value="P:chorismate biosynthetic process"/>
    <property type="evidence" value="ECO:0007669"/>
    <property type="project" value="UniProtKB-UniRule"/>
</dbReference>
<evidence type="ECO:0000259" key="19">
    <source>
        <dbReference type="Pfam" id="PF01761"/>
    </source>
</evidence>
<dbReference type="GO" id="GO:0008652">
    <property type="term" value="P:amino acid biosynthetic process"/>
    <property type="evidence" value="ECO:0007669"/>
    <property type="project" value="UniProtKB-KW"/>
</dbReference>
<keyword evidence="15 18" id="KW-0057">Aromatic amino acid biosynthesis</keyword>
<dbReference type="Gene3D" id="1.20.1090.10">
    <property type="entry name" value="Dehydroquinate synthase-like - alpha domain"/>
    <property type="match status" value="1"/>
</dbReference>
<dbReference type="GO" id="GO:0009073">
    <property type="term" value="P:aromatic amino acid family biosynthetic process"/>
    <property type="evidence" value="ECO:0007669"/>
    <property type="project" value="UniProtKB-KW"/>
</dbReference>
<evidence type="ECO:0000256" key="9">
    <source>
        <dbReference type="ARBA" id="ARBA00022490"/>
    </source>
</evidence>
<keyword evidence="12 18" id="KW-0547">Nucleotide-binding</keyword>
<evidence type="ECO:0000256" key="12">
    <source>
        <dbReference type="ARBA" id="ARBA00022741"/>
    </source>
</evidence>
<dbReference type="EC" id="4.2.3.4" evidence="7 18"/>
<feature type="binding site" evidence="18">
    <location>
        <begin position="123"/>
        <end position="124"/>
    </location>
    <ligand>
        <name>NAD(+)</name>
        <dbReference type="ChEBI" id="CHEBI:57540"/>
    </ligand>
</feature>
<feature type="binding site" evidence="18">
    <location>
        <position position="145"/>
    </location>
    <ligand>
        <name>NAD(+)</name>
        <dbReference type="ChEBI" id="CHEBI:57540"/>
    </ligand>
</feature>
<sequence>MIRLDVPGKPGATYKVRVGALDSGLAELDLPTARPLACISDPHIWDLHGDKLAAIAPVDTHLLPRGEAGKTWEHLQATIAFLAARNQQRDEPIIAFGGGAVGDLTGLAAALYRRGTPVIQVPTTLLAQVDSSVGGKTAIDAEGQKNLVGAFHPPAAVIADPALLATLDEREVTAGLAETVKYGLIGDRKFYDWLVSEGGKSLRDHNADAAARAIATAVEAKASYVRGDLEDRTGRRALLNLGHTFGHAIESIAGLGTVLHGEAVAIGMVLAARFSEAQGHASDIAEKVAADFRAIGLPTSLDDAGLAGRGSDLLDPMLHDKKNERGEIRLILLRDIGDAFMATDVAEAELGGFLRSL</sequence>
<dbReference type="GO" id="GO:0046872">
    <property type="term" value="F:metal ion binding"/>
    <property type="evidence" value="ECO:0007669"/>
    <property type="project" value="UniProtKB-KW"/>
</dbReference>
<dbReference type="InterPro" id="IPR030960">
    <property type="entry name" value="DHQS/DOIS_N"/>
</dbReference>
<keyword evidence="13 18" id="KW-0862">Zinc</keyword>
<protein>
    <recommendedName>
        <fullName evidence="8 18">3-dehydroquinate synthase</fullName>
        <shortName evidence="18">DHQS</shortName>
        <ecNumber evidence="7 18">4.2.3.4</ecNumber>
    </recommendedName>
</protein>
<keyword evidence="14 18" id="KW-0520">NAD</keyword>
<dbReference type="GO" id="GO:0003856">
    <property type="term" value="F:3-dehydroquinate synthase activity"/>
    <property type="evidence" value="ECO:0007669"/>
    <property type="project" value="UniProtKB-UniRule"/>
</dbReference>
<evidence type="ECO:0000256" key="14">
    <source>
        <dbReference type="ARBA" id="ARBA00023027"/>
    </source>
</evidence>
<evidence type="ECO:0000256" key="8">
    <source>
        <dbReference type="ARBA" id="ARBA00017684"/>
    </source>
</evidence>
<proteinExistence type="inferred from homology"/>
<dbReference type="Gene3D" id="3.40.50.1970">
    <property type="match status" value="1"/>
</dbReference>
<gene>
    <name evidence="18 21" type="primary">aroB</name>
    <name evidence="21" type="ORF">NDO55_00870</name>
</gene>
<comment type="cofactor">
    <cofactor evidence="18">
        <name>Co(2+)</name>
        <dbReference type="ChEBI" id="CHEBI:48828"/>
    </cofactor>
    <cofactor evidence="18">
        <name>Zn(2+)</name>
        <dbReference type="ChEBI" id="CHEBI:29105"/>
    </cofactor>
    <text evidence="18">Binds 1 divalent metal cation per subunit. Can use either Co(2+) or Zn(2+).</text>
</comment>
<evidence type="ECO:0000256" key="3">
    <source>
        <dbReference type="ARBA" id="ARBA00003485"/>
    </source>
</evidence>
<feature type="binding site" evidence="18">
    <location>
        <position position="260"/>
    </location>
    <ligand>
        <name>Zn(2+)</name>
        <dbReference type="ChEBI" id="CHEBI:29105"/>
    </ligand>
</feature>
<dbReference type="InterPro" id="IPR050071">
    <property type="entry name" value="Dehydroquinate_synthase"/>
</dbReference>
<evidence type="ECO:0000256" key="5">
    <source>
        <dbReference type="ARBA" id="ARBA00004661"/>
    </source>
</evidence>
<feature type="binding site" evidence="18">
    <location>
        <position position="136"/>
    </location>
    <ligand>
        <name>NAD(+)</name>
        <dbReference type="ChEBI" id="CHEBI:57540"/>
    </ligand>
</feature>
<evidence type="ECO:0000256" key="18">
    <source>
        <dbReference type="HAMAP-Rule" id="MF_00110"/>
    </source>
</evidence>
<keyword evidence="17 18" id="KW-0170">Cobalt</keyword>
<keyword evidence="16 18" id="KW-0456">Lyase</keyword>
<evidence type="ECO:0000313" key="21">
    <source>
        <dbReference type="EMBL" id="MCM8556370.1"/>
    </source>
</evidence>
<comment type="pathway">
    <text evidence="5 18">Metabolic intermediate biosynthesis; chorismate biosynthesis; chorismate from D-erythrose 4-phosphate and phosphoenolpyruvate: step 2/7.</text>
</comment>
<dbReference type="RefSeq" id="WP_252111509.1">
    <property type="nucleotide sequence ID" value="NZ_JAMSHT010000001.1"/>
</dbReference>
<evidence type="ECO:0000313" key="22">
    <source>
        <dbReference type="Proteomes" id="UP001155128"/>
    </source>
</evidence>
<dbReference type="InterPro" id="IPR016037">
    <property type="entry name" value="DHQ_synth_AroB"/>
</dbReference>
<evidence type="ECO:0000256" key="13">
    <source>
        <dbReference type="ARBA" id="ARBA00022833"/>
    </source>
</evidence>
<keyword evidence="22" id="KW-1185">Reference proteome</keyword>
<evidence type="ECO:0000256" key="15">
    <source>
        <dbReference type="ARBA" id="ARBA00023141"/>
    </source>
</evidence>
<comment type="similarity">
    <text evidence="6 18">Belongs to the sugar phosphate cyclases superfamily. Dehydroquinate synthase family.</text>
</comment>
<dbReference type="GO" id="GO:0005737">
    <property type="term" value="C:cytoplasm"/>
    <property type="evidence" value="ECO:0007669"/>
    <property type="project" value="UniProtKB-SubCell"/>
</dbReference>
<name>A0A9X2EEZ6_9SPHN</name>
<dbReference type="HAMAP" id="MF_00110">
    <property type="entry name" value="DHQ_synthase"/>
    <property type="match status" value="1"/>
</dbReference>
<comment type="function">
    <text evidence="3 18">Catalyzes the conversion of 3-deoxy-D-arabino-heptulosonate 7-phosphate (DAHP) to dehydroquinate (DHQ).</text>
</comment>
<feature type="binding site" evidence="18">
    <location>
        <position position="178"/>
    </location>
    <ligand>
        <name>Zn(2+)</name>
        <dbReference type="ChEBI" id="CHEBI:29105"/>
    </ligand>
</feature>
<comment type="catalytic activity">
    <reaction evidence="1 18">
        <text>7-phospho-2-dehydro-3-deoxy-D-arabino-heptonate = 3-dehydroquinate + phosphate</text>
        <dbReference type="Rhea" id="RHEA:21968"/>
        <dbReference type="ChEBI" id="CHEBI:32364"/>
        <dbReference type="ChEBI" id="CHEBI:43474"/>
        <dbReference type="ChEBI" id="CHEBI:58394"/>
        <dbReference type="EC" id="4.2.3.4"/>
    </reaction>
</comment>
<evidence type="ECO:0000256" key="6">
    <source>
        <dbReference type="ARBA" id="ARBA00005412"/>
    </source>
</evidence>
<evidence type="ECO:0000256" key="16">
    <source>
        <dbReference type="ARBA" id="ARBA00023239"/>
    </source>
</evidence>
<evidence type="ECO:0000256" key="11">
    <source>
        <dbReference type="ARBA" id="ARBA00022723"/>
    </source>
</evidence>
<dbReference type="PANTHER" id="PTHR43622:SF7">
    <property type="entry name" value="3-DEHYDROQUINATE SYNTHASE, CHLOROPLASTIC"/>
    <property type="match status" value="1"/>
</dbReference>
<dbReference type="PANTHER" id="PTHR43622">
    <property type="entry name" value="3-DEHYDROQUINATE SYNTHASE"/>
    <property type="match status" value="1"/>
</dbReference>
<comment type="caution">
    <text evidence="18">Lacks conserved residue(s) required for the propagation of feature annotation.</text>
</comment>
<dbReference type="SUPFAM" id="SSF56796">
    <property type="entry name" value="Dehydroquinate synthase-like"/>
    <property type="match status" value="1"/>
</dbReference>
<feature type="domain" description="3-dehydroquinate synthase N-terminal" evidence="19">
    <location>
        <begin position="62"/>
        <end position="173"/>
    </location>
</feature>
<evidence type="ECO:0000256" key="4">
    <source>
        <dbReference type="ARBA" id="ARBA00004496"/>
    </source>
</evidence>
<evidence type="ECO:0000256" key="2">
    <source>
        <dbReference type="ARBA" id="ARBA00001911"/>
    </source>
</evidence>
<evidence type="ECO:0000256" key="7">
    <source>
        <dbReference type="ARBA" id="ARBA00013031"/>
    </source>
</evidence>
<dbReference type="GO" id="GO:0000166">
    <property type="term" value="F:nucleotide binding"/>
    <property type="evidence" value="ECO:0007669"/>
    <property type="project" value="UniProtKB-KW"/>
</dbReference>
<evidence type="ECO:0000256" key="1">
    <source>
        <dbReference type="ARBA" id="ARBA00001393"/>
    </source>
</evidence>
<keyword evidence="10 18" id="KW-0028">Amino-acid biosynthesis</keyword>
<dbReference type="Proteomes" id="UP001155128">
    <property type="component" value="Unassembled WGS sequence"/>
</dbReference>
<keyword evidence="9 18" id="KW-0963">Cytoplasm</keyword>
<dbReference type="CDD" id="cd08195">
    <property type="entry name" value="DHQS"/>
    <property type="match status" value="1"/>
</dbReference>
<evidence type="ECO:0000256" key="17">
    <source>
        <dbReference type="ARBA" id="ARBA00023285"/>
    </source>
</evidence>
<dbReference type="EMBL" id="JAMSHT010000001">
    <property type="protein sequence ID" value="MCM8556370.1"/>
    <property type="molecule type" value="Genomic_DNA"/>
</dbReference>
<feature type="binding site" evidence="18">
    <location>
        <begin position="99"/>
        <end position="103"/>
    </location>
    <ligand>
        <name>NAD(+)</name>
        <dbReference type="ChEBI" id="CHEBI:57540"/>
    </ligand>
</feature>
<dbReference type="Pfam" id="PF01761">
    <property type="entry name" value="DHQ_synthase"/>
    <property type="match status" value="1"/>
</dbReference>
<comment type="caution">
    <text evidence="21">The sequence shown here is derived from an EMBL/GenBank/DDBJ whole genome shotgun (WGS) entry which is preliminary data.</text>
</comment>
<comment type="subcellular location">
    <subcellularLocation>
        <location evidence="4 18">Cytoplasm</location>
    </subcellularLocation>
</comment>
<reference evidence="21" key="1">
    <citation type="submission" date="2022-06" db="EMBL/GenBank/DDBJ databases">
        <title>Sphingomicrobium sedimins sp. nov., a marine bacterium isolated from tidal flat.</title>
        <authorList>
            <person name="Kim C.-H."/>
            <person name="Yoo Y."/>
            <person name="Kim J.-J."/>
        </authorList>
    </citation>
    <scope>NUCLEOTIDE SEQUENCE</scope>
    <source>
        <strain evidence="21">GRR-S6-50</strain>
    </source>
</reference>
<organism evidence="21 22">
    <name type="scientific">Sphingomicrobium sediminis</name>
    <dbReference type="NCBI Taxonomy" id="2950949"/>
    <lineage>
        <taxon>Bacteria</taxon>
        <taxon>Pseudomonadati</taxon>
        <taxon>Pseudomonadota</taxon>
        <taxon>Alphaproteobacteria</taxon>
        <taxon>Sphingomonadales</taxon>
        <taxon>Sphingomonadaceae</taxon>
        <taxon>Sphingomicrobium</taxon>
    </lineage>
</organism>
<evidence type="ECO:0000256" key="10">
    <source>
        <dbReference type="ARBA" id="ARBA00022605"/>
    </source>
</evidence>
<dbReference type="Pfam" id="PF24621">
    <property type="entry name" value="DHQS_C"/>
    <property type="match status" value="1"/>
</dbReference>